<evidence type="ECO:0000259" key="7">
    <source>
        <dbReference type="PROSITE" id="PS50171"/>
    </source>
</evidence>
<dbReference type="SMART" id="SM00451">
    <property type="entry name" value="ZnF_U1"/>
    <property type="match status" value="1"/>
</dbReference>
<evidence type="ECO:0000313" key="9">
    <source>
        <dbReference type="Proteomes" id="UP001057455"/>
    </source>
</evidence>
<gene>
    <name evidence="8" type="ORF">BaOVIS_019720</name>
</gene>
<dbReference type="PANTHER" id="PTHR45986">
    <property type="entry name" value="ZINC FINGER MATRIN-TYPE PROTEIN 2"/>
    <property type="match status" value="1"/>
</dbReference>
<comment type="caution">
    <text evidence="8">The sequence shown here is derived from an EMBL/GenBank/DDBJ whole genome shotgun (WGS) entry which is preliminary data.</text>
</comment>
<dbReference type="InterPro" id="IPR036236">
    <property type="entry name" value="Znf_C2H2_sf"/>
</dbReference>
<dbReference type="Pfam" id="PF12874">
    <property type="entry name" value="zf-met"/>
    <property type="match status" value="1"/>
</dbReference>
<reference evidence="8" key="1">
    <citation type="submission" date="2019-12" db="EMBL/GenBank/DDBJ databases">
        <title>Genome sequence of Babesia ovis.</title>
        <authorList>
            <person name="Yamagishi J."/>
            <person name="Sevinc F."/>
            <person name="Xuan X."/>
        </authorList>
    </citation>
    <scope>NUCLEOTIDE SEQUENCE</scope>
    <source>
        <strain evidence="8">Selcuk</strain>
    </source>
</reference>
<dbReference type="GO" id="GO:0005681">
    <property type="term" value="C:spliceosomal complex"/>
    <property type="evidence" value="ECO:0007669"/>
    <property type="project" value="InterPro"/>
</dbReference>
<dbReference type="Gene3D" id="3.30.160.60">
    <property type="entry name" value="Classic Zinc Finger"/>
    <property type="match status" value="1"/>
</dbReference>
<dbReference type="InterPro" id="IPR003604">
    <property type="entry name" value="Matrin/U1-like-C_Znf_C2H2"/>
</dbReference>
<dbReference type="GO" id="GO:0046540">
    <property type="term" value="C:U4/U6 x U5 tri-snRNP complex"/>
    <property type="evidence" value="ECO:0007669"/>
    <property type="project" value="TreeGrafter"/>
</dbReference>
<dbReference type="PROSITE" id="PS50171">
    <property type="entry name" value="ZF_MATRIN"/>
    <property type="match status" value="1"/>
</dbReference>
<keyword evidence="5" id="KW-0539">Nucleus</keyword>
<dbReference type="InterPro" id="IPR000690">
    <property type="entry name" value="Matrin/U1-C_Znf_C2H2"/>
</dbReference>
<dbReference type="AlphaFoldDB" id="A0A9W5WV44"/>
<feature type="compositionally biased region" description="Basic residues" evidence="6">
    <location>
        <begin position="184"/>
        <end position="193"/>
    </location>
</feature>
<comment type="subcellular location">
    <subcellularLocation>
        <location evidence="1">Nucleus</location>
    </subcellularLocation>
</comment>
<name>A0A9W5WV44_BABOV</name>
<dbReference type="InterPro" id="IPR040107">
    <property type="entry name" value="Snu23"/>
</dbReference>
<dbReference type="GO" id="GO:0003676">
    <property type="term" value="F:nucleic acid binding"/>
    <property type="evidence" value="ECO:0007669"/>
    <property type="project" value="InterPro"/>
</dbReference>
<evidence type="ECO:0000313" key="8">
    <source>
        <dbReference type="EMBL" id="GFE54568.1"/>
    </source>
</evidence>
<dbReference type="GO" id="GO:0000398">
    <property type="term" value="P:mRNA splicing, via spliceosome"/>
    <property type="evidence" value="ECO:0007669"/>
    <property type="project" value="InterPro"/>
</dbReference>
<evidence type="ECO:0000256" key="3">
    <source>
        <dbReference type="ARBA" id="ARBA00022771"/>
    </source>
</evidence>
<evidence type="ECO:0000256" key="1">
    <source>
        <dbReference type="ARBA" id="ARBA00004123"/>
    </source>
</evidence>
<keyword evidence="3" id="KW-0863">Zinc-finger</keyword>
<dbReference type="OrthoDB" id="30343at2759"/>
<feature type="compositionally biased region" description="Basic and acidic residues" evidence="6">
    <location>
        <begin position="194"/>
        <end position="206"/>
    </location>
</feature>
<accession>A0A9W5WV44</accession>
<proteinExistence type="predicted"/>
<evidence type="ECO:0000256" key="6">
    <source>
        <dbReference type="SAM" id="MobiDB-lite"/>
    </source>
</evidence>
<sequence length="236" mass="26795">MEPKKAEPPPSKPAAQLDALGRKVWDKSYYAKIAEGKSGGQGDSVEQSIATLIPDPNRKPVFTVPEVRENLKRRQESVDVTKDVGKVRIINALTHKSQQGGFYCKVCDCLLKDSQAYMDHLNGRKHNRMLGMTMRVEKVDAKTVAEALRRRVIQESVSKQALEELQKDAIERIQELEAEEREMKQRRKMKKKMKQEAKGGKLVKEEPEVDGELIEDDAEKLMHTMGLPTNFAHSRS</sequence>
<dbReference type="EMBL" id="BLIY01000016">
    <property type="protein sequence ID" value="GFE54568.1"/>
    <property type="molecule type" value="Genomic_DNA"/>
</dbReference>
<dbReference type="InterPro" id="IPR013087">
    <property type="entry name" value="Znf_C2H2_type"/>
</dbReference>
<protein>
    <submittedName>
        <fullName evidence="8">Zinc finger protein</fullName>
    </submittedName>
</protein>
<dbReference type="PANTHER" id="PTHR45986:SF1">
    <property type="entry name" value="ZINC FINGER MATRIN-TYPE PROTEIN 2"/>
    <property type="match status" value="1"/>
</dbReference>
<evidence type="ECO:0000256" key="4">
    <source>
        <dbReference type="ARBA" id="ARBA00022833"/>
    </source>
</evidence>
<feature type="domain" description="Matrin-type" evidence="7">
    <location>
        <begin position="102"/>
        <end position="132"/>
    </location>
</feature>
<dbReference type="Proteomes" id="UP001057455">
    <property type="component" value="Unassembled WGS sequence"/>
</dbReference>
<keyword evidence="2" id="KW-0479">Metal-binding</keyword>
<evidence type="ECO:0000256" key="2">
    <source>
        <dbReference type="ARBA" id="ARBA00022723"/>
    </source>
</evidence>
<dbReference type="SUPFAM" id="SSF57667">
    <property type="entry name" value="beta-beta-alpha zinc fingers"/>
    <property type="match status" value="1"/>
</dbReference>
<evidence type="ECO:0000256" key="5">
    <source>
        <dbReference type="ARBA" id="ARBA00023242"/>
    </source>
</evidence>
<keyword evidence="9" id="KW-1185">Reference proteome</keyword>
<organism evidence="8 9">
    <name type="scientific">Babesia ovis</name>
    <dbReference type="NCBI Taxonomy" id="5869"/>
    <lineage>
        <taxon>Eukaryota</taxon>
        <taxon>Sar</taxon>
        <taxon>Alveolata</taxon>
        <taxon>Apicomplexa</taxon>
        <taxon>Aconoidasida</taxon>
        <taxon>Piroplasmida</taxon>
        <taxon>Babesiidae</taxon>
        <taxon>Babesia</taxon>
    </lineage>
</organism>
<keyword evidence="4" id="KW-0862">Zinc</keyword>
<dbReference type="GO" id="GO:0008270">
    <property type="term" value="F:zinc ion binding"/>
    <property type="evidence" value="ECO:0007669"/>
    <property type="project" value="UniProtKB-KW"/>
</dbReference>
<feature type="region of interest" description="Disordered" evidence="6">
    <location>
        <begin position="181"/>
        <end position="211"/>
    </location>
</feature>